<dbReference type="GO" id="GO:0009247">
    <property type="term" value="P:glycolipid biosynthetic process"/>
    <property type="evidence" value="ECO:0007669"/>
    <property type="project" value="UniProtKB-ARBA"/>
</dbReference>
<dbReference type="InterPro" id="IPR004960">
    <property type="entry name" value="LipA_acyltrans"/>
</dbReference>
<proteinExistence type="predicted"/>
<evidence type="ECO:0000256" key="3">
    <source>
        <dbReference type="ARBA" id="ARBA00022519"/>
    </source>
</evidence>
<evidence type="ECO:0000256" key="5">
    <source>
        <dbReference type="ARBA" id="ARBA00023136"/>
    </source>
</evidence>
<dbReference type="OrthoDB" id="1373292at2"/>
<comment type="subcellular location">
    <subcellularLocation>
        <location evidence="1">Cell inner membrane</location>
    </subcellularLocation>
</comment>
<evidence type="ECO:0000256" key="4">
    <source>
        <dbReference type="ARBA" id="ARBA00022679"/>
    </source>
</evidence>
<evidence type="ECO:0000313" key="7">
    <source>
        <dbReference type="EMBL" id="SEP76843.1"/>
    </source>
</evidence>
<keyword evidence="5" id="KW-0472">Membrane</keyword>
<keyword evidence="8" id="KW-1185">Reference proteome</keyword>
<dbReference type="EMBL" id="FOFB01000002">
    <property type="protein sequence ID" value="SEP76843.1"/>
    <property type="molecule type" value="Genomic_DNA"/>
</dbReference>
<sequence>MNDLTCKRVQRSDLECIDHPMRKRYLFFKANHQHFFGTKSEKVDIAELFLRHLKFKGQASRQFEPENLAHAMNNYRIVDEYGALEIAQSRAVMISSFHFGPYDLLGGFLSNERVQFSVLANGAKYFEQVKAYQIQKAEASDSEVIPIIIPESDVVNPNDFTTMIKMMHKIRQGKSMLVYADGLEGEGGYYDQSKLEKVPFLGQEVFARKGTATLAYKLKMPIVFSMVEQEDEGFIVRLFPVLHPKDYKDKKSFVRAYCELGYKYLESYVQKSPEYWEIFDRLHIWLPEFNTPSEVPDLQPDWVVPEWCCYDKDRFGIFKEGGKTFLLDIQSKDVISVSAGLATLLQRIDHVRGEVVSEVLSPAILRDLFQRGILTEDKVGEEIMVA</sequence>
<dbReference type="GO" id="GO:0016746">
    <property type="term" value="F:acyltransferase activity"/>
    <property type="evidence" value="ECO:0007669"/>
    <property type="project" value="UniProtKB-KW"/>
</dbReference>
<evidence type="ECO:0000313" key="8">
    <source>
        <dbReference type="Proteomes" id="UP000199021"/>
    </source>
</evidence>
<keyword evidence="2" id="KW-1003">Cell membrane</keyword>
<evidence type="ECO:0000256" key="2">
    <source>
        <dbReference type="ARBA" id="ARBA00022475"/>
    </source>
</evidence>
<protein>
    <submittedName>
        <fullName evidence="7">Lipid A biosynthesis acyltransferase</fullName>
    </submittedName>
</protein>
<keyword evidence="4 7" id="KW-0808">Transferase</keyword>
<reference evidence="8" key="1">
    <citation type="submission" date="2016-10" db="EMBL/GenBank/DDBJ databases">
        <authorList>
            <person name="Varghese N."/>
            <person name="Submissions S."/>
        </authorList>
    </citation>
    <scope>NUCLEOTIDE SEQUENCE [LARGE SCALE GENOMIC DNA]</scope>
    <source>
        <strain evidence="8">DSM 24740</strain>
    </source>
</reference>
<dbReference type="AlphaFoldDB" id="A0A1H9AKE9"/>
<dbReference type="STRING" id="478744.SAMN05444359_102123"/>
<organism evidence="7 8">
    <name type="scientific">Neolewinella agarilytica</name>
    <dbReference type="NCBI Taxonomy" id="478744"/>
    <lineage>
        <taxon>Bacteria</taxon>
        <taxon>Pseudomonadati</taxon>
        <taxon>Bacteroidota</taxon>
        <taxon>Saprospiria</taxon>
        <taxon>Saprospirales</taxon>
        <taxon>Lewinellaceae</taxon>
        <taxon>Neolewinella</taxon>
    </lineage>
</organism>
<dbReference type="InParanoid" id="A0A1H9AKE9"/>
<keyword evidence="3" id="KW-0997">Cell inner membrane</keyword>
<dbReference type="Proteomes" id="UP000199021">
    <property type="component" value="Unassembled WGS sequence"/>
</dbReference>
<evidence type="ECO:0000256" key="1">
    <source>
        <dbReference type="ARBA" id="ARBA00004533"/>
    </source>
</evidence>
<accession>A0A1H9AKE9</accession>
<name>A0A1H9AKE9_9BACT</name>
<dbReference type="GO" id="GO:0005886">
    <property type="term" value="C:plasma membrane"/>
    <property type="evidence" value="ECO:0007669"/>
    <property type="project" value="UniProtKB-SubCell"/>
</dbReference>
<gene>
    <name evidence="7" type="ORF">SAMN05444359_102123</name>
</gene>
<keyword evidence="6 7" id="KW-0012">Acyltransferase</keyword>
<dbReference type="Pfam" id="PF03279">
    <property type="entry name" value="Lip_A_acyltrans"/>
    <property type="match status" value="1"/>
</dbReference>
<dbReference type="RefSeq" id="WP_090165308.1">
    <property type="nucleotide sequence ID" value="NZ_FOFB01000002.1"/>
</dbReference>
<evidence type="ECO:0000256" key="6">
    <source>
        <dbReference type="ARBA" id="ARBA00023315"/>
    </source>
</evidence>